<keyword evidence="2" id="KW-1185">Reference proteome</keyword>
<dbReference type="AlphaFoldDB" id="A0A9Q1E4T3"/>
<dbReference type="EMBL" id="JAINUF010000052">
    <property type="protein sequence ID" value="KAJ8332050.1"/>
    <property type="molecule type" value="Genomic_DNA"/>
</dbReference>
<proteinExistence type="predicted"/>
<accession>A0A9Q1E4T3</accession>
<dbReference type="Proteomes" id="UP001152622">
    <property type="component" value="Unassembled WGS sequence"/>
</dbReference>
<comment type="caution">
    <text evidence="1">The sequence shown here is derived from an EMBL/GenBank/DDBJ whole genome shotgun (WGS) entry which is preliminary data.</text>
</comment>
<organism evidence="1 2">
    <name type="scientific">Synaphobranchus kaupii</name>
    <name type="common">Kaup's arrowtooth eel</name>
    <dbReference type="NCBI Taxonomy" id="118154"/>
    <lineage>
        <taxon>Eukaryota</taxon>
        <taxon>Metazoa</taxon>
        <taxon>Chordata</taxon>
        <taxon>Craniata</taxon>
        <taxon>Vertebrata</taxon>
        <taxon>Euteleostomi</taxon>
        <taxon>Actinopterygii</taxon>
        <taxon>Neopterygii</taxon>
        <taxon>Teleostei</taxon>
        <taxon>Anguilliformes</taxon>
        <taxon>Synaphobranchidae</taxon>
        <taxon>Synaphobranchus</taxon>
    </lineage>
</organism>
<name>A0A9Q1E4T3_SYNKA</name>
<reference evidence="1" key="1">
    <citation type="journal article" date="2023" name="Science">
        <title>Genome structures resolve the early diversification of teleost fishes.</title>
        <authorList>
            <person name="Parey E."/>
            <person name="Louis A."/>
            <person name="Montfort J."/>
            <person name="Bouchez O."/>
            <person name="Roques C."/>
            <person name="Iampietro C."/>
            <person name="Lluch J."/>
            <person name="Castinel A."/>
            <person name="Donnadieu C."/>
            <person name="Desvignes T."/>
            <person name="Floi Bucao C."/>
            <person name="Jouanno E."/>
            <person name="Wen M."/>
            <person name="Mejri S."/>
            <person name="Dirks R."/>
            <person name="Jansen H."/>
            <person name="Henkel C."/>
            <person name="Chen W.J."/>
            <person name="Zahm M."/>
            <person name="Cabau C."/>
            <person name="Klopp C."/>
            <person name="Thompson A.W."/>
            <person name="Robinson-Rechavi M."/>
            <person name="Braasch I."/>
            <person name="Lecointre G."/>
            <person name="Bobe J."/>
            <person name="Postlethwait J.H."/>
            <person name="Berthelot C."/>
            <person name="Roest Crollius H."/>
            <person name="Guiguen Y."/>
        </authorList>
    </citation>
    <scope>NUCLEOTIDE SEQUENCE</scope>
    <source>
        <strain evidence="1">WJC10195</strain>
    </source>
</reference>
<gene>
    <name evidence="1" type="ORF">SKAU_G00429680</name>
</gene>
<sequence length="92" mass="9708">MLSVLLAQFTVQVKRREWSALIGPTVPLSLAPPHLLSSYFLSPPLRRSLALPNRLLLSVSAAITARGCEVTAVAARVTGAVTAITIELLGSS</sequence>
<evidence type="ECO:0000313" key="1">
    <source>
        <dbReference type="EMBL" id="KAJ8332050.1"/>
    </source>
</evidence>
<evidence type="ECO:0000313" key="2">
    <source>
        <dbReference type="Proteomes" id="UP001152622"/>
    </source>
</evidence>
<protein>
    <submittedName>
        <fullName evidence="1">Uncharacterized protein</fullName>
    </submittedName>
</protein>